<dbReference type="InterPro" id="IPR017956">
    <property type="entry name" value="AT_hook_DNA-bd_motif"/>
</dbReference>
<feature type="compositionally biased region" description="Acidic residues" evidence="3">
    <location>
        <begin position="662"/>
        <end position="685"/>
    </location>
</feature>
<dbReference type="InterPro" id="IPR047197">
    <property type="entry name" value="THYN1-like_EVE"/>
</dbReference>
<dbReference type="SUPFAM" id="SSF88697">
    <property type="entry name" value="PUA domain-like"/>
    <property type="match status" value="1"/>
</dbReference>
<dbReference type="Proteomes" id="UP001562354">
    <property type="component" value="Unassembled WGS sequence"/>
</dbReference>
<evidence type="ECO:0000256" key="3">
    <source>
        <dbReference type="SAM" id="MobiDB-lite"/>
    </source>
</evidence>
<feature type="region of interest" description="Disordered" evidence="3">
    <location>
        <begin position="790"/>
        <end position="839"/>
    </location>
</feature>
<feature type="compositionally biased region" description="Basic and acidic residues" evidence="3">
    <location>
        <begin position="342"/>
        <end position="358"/>
    </location>
</feature>
<comment type="caution">
    <text evidence="5">The sequence shown here is derived from an EMBL/GenBank/DDBJ whole genome shotgun (WGS) entry which is preliminary data.</text>
</comment>
<feature type="compositionally biased region" description="Basic residues" evidence="3">
    <location>
        <begin position="1"/>
        <end position="10"/>
    </location>
</feature>
<dbReference type="InterPro" id="IPR052181">
    <property type="entry name" value="5hmC_binding"/>
</dbReference>
<feature type="compositionally biased region" description="Polar residues" evidence="3">
    <location>
        <begin position="290"/>
        <end position="299"/>
    </location>
</feature>
<dbReference type="CDD" id="cd21133">
    <property type="entry name" value="EVE"/>
    <property type="match status" value="1"/>
</dbReference>
<dbReference type="PANTHER" id="PTHR14087:SF7">
    <property type="entry name" value="THYMOCYTE NUCLEAR PROTEIN 1"/>
    <property type="match status" value="1"/>
</dbReference>
<dbReference type="GeneID" id="95975853"/>
<protein>
    <recommendedName>
        <fullName evidence="4">EVE domain-containing protein</fullName>
    </recommendedName>
</protein>
<dbReference type="InterPro" id="IPR015947">
    <property type="entry name" value="PUA-like_sf"/>
</dbReference>
<dbReference type="RefSeq" id="XP_069201508.1">
    <property type="nucleotide sequence ID" value="XM_069341434.1"/>
</dbReference>
<feature type="compositionally biased region" description="Acidic residues" evidence="3">
    <location>
        <begin position="156"/>
        <end position="165"/>
    </location>
</feature>
<dbReference type="Gene3D" id="3.10.590.10">
    <property type="entry name" value="ph1033 like domains"/>
    <property type="match status" value="1"/>
</dbReference>
<gene>
    <name evidence="5" type="ORF">AAFC00_002151</name>
</gene>
<dbReference type="EMBL" id="JBFMKM010000007">
    <property type="protein sequence ID" value="KAL1305235.1"/>
    <property type="molecule type" value="Genomic_DNA"/>
</dbReference>
<feature type="compositionally biased region" description="Acidic residues" evidence="3">
    <location>
        <begin position="441"/>
        <end position="452"/>
    </location>
</feature>
<dbReference type="SMART" id="SM00384">
    <property type="entry name" value="AT_hook"/>
    <property type="match status" value="7"/>
</dbReference>
<feature type="region of interest" description="Disordered" evidence="3">
    <location>
        <begin position="879"/>
        <end position="917"/>
    </location>
</feature>
<sequence length="917" mass="98246">MPPKGSKKAKAAATTPASRQAIATPRAQTSPYHVPAEDEEDEPSQTPATATKSRGKAVPTSATSTRPKRGAPVTKTPKPIGSPSLSASSIENDDAPTSMIEKDVKKRGRPARAKAEDIIQEAADTLMQPETVEPLTEGVPTKKRGRPAKTVVAPAAEEEQEEELEELPKKRGRPASRSVTEPLKKRGRPAKTETAAAEPPKKRGRPAKTSPEVSVEISAEDEDAAEEPPEKRGRPRKDAFASPPESVPPKKAMRAKSSDIQPRRSTRQPARDATADLVELPATKKRGNKAATQKDTAPTTGHRGRGRGLEPAAETEVESEPEKEEEHEVEQELEDSSAADEPSFRRDRGLPKTVKPQEEEAAQDEELLPKRGRGRPKGTAKPAATKQPTTKPAAKRRIRPPGSTKKVNVEVSEPEESEESESAEEAETLPKHAHYHAAMDGVDDQVEDELLEAADSTTRKSSGSKRKTSSTLTKGRPTKKTKGQTDADDVADTGAQYWLMKAEPNTRIERNADGEDVDVRFSIEDLRSRSEPEPWEGIRNGQAQNNLKAMKKGDLAFFYESNCKVPGIVGIMEIVQEASPDHAAFDRKSAYFDPKGDASNPKWMLVHVQFKQKFPSKVSLKDLQKHSKSGDVLENMGLVKQSRLSVSKVSKAEWDFVMQQVEDDAEDEDGKLPGEEEETPAEDLDAGSTAEGAHAATEVDKSSTPDGNTITNEYAEASAKAQHSGFLNTIGSALGLTRSPSRGRSKSPALTTGVKDTVEAIVESVEKAAGTAAHSIADTVGAALPATTDLAKKTSRATSKARSDATGLVKEAASRAGSRAPSVRSSSRRPSFGNTAERAASKVKNMIGGVDEAFKAQTDTILEGSDGEEDNAVAISELQGGFPSGGDVISGAGGEPGVGDEEDSSYYNTADIEKMDF</sequence>
<name>A0ABR3PGH9_9PEZI</name>
<accession>A0ABR3PGH9</accession>
<comment type="subcellular location">
    <subcellularLocation>
        <location evidence="1">Nucleus</location>
    </subcellularLocation>
</comment>
<evidence type="ECO:0000313" key="5">
    <source>
        <dbReference type="EMBL" id="KAL1305235.1"/>
    </source>
</evidence>
<feature type="compositionally biased region" description="Acidic residues" evidence="3">
    <location>
        <begin position="412"/>
        <end position="427"/>
    </location>
</feature>
<evidence type="ECO:0000256" key="1">
    <source>
        <dbReference type="ARBA" id="ARBA00004123"/>
    </source>
</evidence>
<feature type="compositionally biased region" description="Low complexity" evidence="3">
    <location>
        <begin position="814"/>
        <end position="831"/>
    </location>
</feature>
<feature type="compositionally biased region" description="Acidic residues" evidence="3">
    <location>
        <begin position="313"/>
        <end position="338"/>
    </location>
</feature>
<reference evidence="5 6" key="1">
    <citation type="submission" date="2024-07" db="EMBL/GenBank/DDBJ databases">
        <title>Draft sequence of the Neodothiora populina.</title>
        <authorList>
            <person name="Drown D.D."/>
            <person name="Schuette U.S."/>
            <person name="Buechlein A.B."/>
            <person name="Rusch D.R."/>
            <person name="Winton L.W."/>
            <person name="Adams G.A."/>
        </authorList>
    </citation>
    <scope>NUCLEOTIDE SEQUENCE [LARGE SCALE GENOMIC DNA]</scope>
    <source>
        <strain evidence="5 6">CPC 39397</strain>
    </source>
</reference>
<organism evidence="5 6">
    <name type="scientific">Neodothiora populina</name>
    <dbReference type="NCBI Taxonomy" id="2781224"/>
    <lineage>
        <taxon>Eukaryota</taxon>
        <taxon>Fungi</taxon>
        <taxon>Dikarya</taxon>
        <taxon>Ascomycota</taxon>
        <taxon>Pezizomycotina</taxon>
        <taxon>Dothideomycetes</taxon>
        <taxon>Dothideomycetidae</taxon>
        <taxon>Dothideales</taxon>
        <taxon>Dothioraceae</taxon>
        <taxon>Neodothiora</taxon>
    </lineage>
</organism>
<evidence type="ECO:0000259" key="4">
    <source>
        <dbReference type="Pfam" id="PF01878"/>
    </source>
</evidence>
<keyword evidence="2" id="KW-0539">Nucleus</keyword>
<keyword evidence="6" id="KW-1185">Reference proteome</keyword>
<feature type="domain" description="EVE" evidence="4">
    <location>
        <begin position="496"/>
        <end position="659"/>
    </location>
</feature>
<proteinExistence type="predicted"/>
<feature type="compositionally biased region" description="Acidic residues" evidence="3">
    <location>
        <begin position="218"/>
        <end position="227"/>
    </location>
</feature>
<feature type="region of interest" description="Disordered" evidence="3">
    <location>
        <begin position="1"/>
        <end position="491"/>
    </location>
</feature>
<dbReference type="PRINTS" id="PR00929">
    <property type="entry name" value="ATHOOK"/>
</dbReference>
<dbReference type="PANTHER" id="PTHR14087">
    <property type="entry name" value="THYMOCYTE NUCLEAR PROTEIN 1"/>
    <property type="match status" value="1"/>
</dbReference>
<feature type="region of interest" description="Disordered" evidence="3">
    <location>
        <begin position="662"/>
        <end position="710"/>
    </location>
</feature>
<feature type="compositionally biased region" description="Low complexity" evidence="3">
    <location>
        <begin position="379"/>
        <end position="392"/>
    </location>
</feature>
<feature type="compositionally biased region" description="Basic and acidic residues" evidence="3">
    <location>
        <begin position="228"/>
        <end position="239"/>
    </location>
</feature>
<dbReference type="Pfam" id="PF01878">
    <property type="entry name" value="EVE"/>
    <property type="match status" value="1"/>
</dbReference>
<dbReference type="InterPro" id="IPR002740">
    <property type="entry name" value="EVE_domain"/>
</dbReference>
<evidence type="ECO:0000313" key="6">
    <source>
        <dbReference type="Proteomes" id="UP001562354"/>
    </source>
</evidence>
<evidence type="ECO:0000256" key="2">
    <source>
        <dbReference type="ARBA" id="ARBA00023242"/>
    </source>
</evidence>